<dbReference type="SUPFAM" id="SSF49842">
    <property type="entry name" value="TNF-like"/>
    <property type="match status" value="1"/>
</dbReference>
<evidence type="ECO:0000256" key="4">
    <source>
        <dbReference type="SAM" id="Phobius"/>
    </source>
</evidence>
<keyword evidence="4" id="KW-0812">Transmembrane</keyword>
<dbReference type="PANTHER" id="PTHR22923:SF62">
    <property type="entry name" value="CVP18"/>
    <property type="match status" value="1"/>
</dbReference>
<evidence type="ECO:0000313" key="7">
    <source>
        <dbReference type="Proteomes" id="UP000000305"/>
    </source>
</evidence>
<name>E9HLF6_DAPPU</name>
<accession>E9HLF6</accession>
<keyword evidence="2" id="KW-0964">Secreted</keyword>
<dbReference type="InterPro" id="IPR001073">
    <property type="entry name" value="C1q_dom"/>
</dbReference>
<proteinExistence type="predicted"/>
<dbReference type="KEGG" id="dpx:DAPPUDRAFT_115465"/>
<keyword evidence="7" id="KW-1185">Reference proteome</keyword>
<gene>
    <name evidence="6" type="ORF">DAPPUDRAFT_115465</name>
</gene>
<feature type="transmembrane region" description="Helical" evidence="4">
    <location>
        <begin position="229"/>
        <end position="254"/>
    </location>
</feature>
<dbReference type="PhylomeDB" id="E9HLF6"/>
<evidence type="ECO:0000256" key="3">
    <source>
        <dbReference type="ARBA" id="ARBA00022729"/>
    </source>
</evidence>
<evidence type="ECO:0000259" key="5">
    <source>
        <dbReference type="PROSITE" id="PS50871"/>
    </source>
</evidence>
<comment type="subcellular location">
    <subcellularLocation>
        <location evidence="1">Secreted</location>
    </subcellularLocation>
</comment>
<evidence type="ECO:0000256" key="1">
    <source>
        <dbReference type="ARBA" id="ARBA00004613"/>
    </source>
</evidence>
<dbReference type="InParanoid" id="E9HLF6"/>
<dbReference type="Gene3D" id="2.60.120.40">
    <property type="match status" value="1"/>
</dbReference>
<dbReference type="GO" id="GO:0005615">
    <property type="term" value="C:extracellular space"/>
    <property type="evidence" value="ECO:0000318"/>
    <property type="project" value="GO_Central"/>
</dbReference>
<keyword evidence="4" id="KW-0472">Membrane</keyword>
<dbReference type="InterPro" id="IPR050822">
    <property type="entry name" value="Cerebellin_Synaptic_Org"/>
</dbReference>
<dbReference type="PANTHER" id="PTHR22923">
    <property type="entry name" value="CEREBELLIN-RELATED"/>
    <property type="match status" value="1"/>
</dbReference>
<evidence type="ECO:0000256" key="2">
    <source>
        <dbReference type="ARBA" id="ARBA00022525"/>
    </source>
</evidence>
<dbReference type="EMBL" id="GL732678">
    <property type="protein sequence ID" value="EFX67442.1"/>
    <property type="molecule type" value="Genomic_DNA"/>
</dbReference>
<dbReference type="OrthoDB" id="6154955at2759"/>
<dbReference type="InterPro" id="IPR008983">
    <property type="entry name" value="Tumour_necrosis_fac-like_dom"/>
</dbReference>
<keyword evidence="4" id="KW-1133">Transmembrane helix</keyword>
<dbReference type="AlphaFoldDB" id="E9HLF6"/>
<feature type="domain" description="C1q" evidence="5">
    <location>
        <begin position="179"/>
        <end position="257"/>
    </location>
</feature>
<sequence length="257" mass="28811">MNAEQQQQPTGGWQLKIWVYEDSESQRFREILEILRDSTRFLRDSESSFPQNSARGATSPWPSFSTEVCTMLRSGRSSVLACSIQLIETYSDKILARVYEDSGELPTPATDSIPIGNNLSALSINGLASSCGYLKMIGQHTPNGFYSIMGLTRMESVYCDFTKPTGNAGFKKFIGFVDVKTAPVYFYVQRDSYFETDEEQPIPFGVARVNEGNAMDLTTGIFTTPRPGIYFFSFAGVAYLKSSSFAYFYSYLYLNGR</sequence>
<dbReference type="Proteomes" id="UP000000305">
    <property type="component" value="Unassembled WGS sequence"/>
</dbReference>
<protein>
    <recommendedName>
        <fullName evidence="5">C1q domain-containing protein</fullName>
    </recommendedName>
</protein>
<dbReference type="HOGENOM" id="CLU_1082830_0_0_1"/>
<evidence type="ECO:0000313" key="6">
    <source>
        <dbReference type="EMBL" id="EFX67442.1"/>
    </source>
</evidence>
<organism evidence="6 7">
    <name type="scientific">Daphnia pulex</name>
    <name type="common">Water flea</name>
    <dbReference type="NCBI Taxonomy" id="6669"/>
    <lineage>
        <taxon>Eukaryota</taxon>
        <taxon>Metazoa</taxon>
        <taxon>Ecdysozoa</taxon>
        <taxon>Arthropoda</taxon>
        <taxon>Crustacea</taxon>
        <taxon>Branchiopoda</taxon>
        <taxon>Diplostraca</taxon>
        <taxon>Cladocera</taxon>
        <taxon>Anomopoda</taxon>
        <taxon>Daphniidae</taxon>
        <taxon>Daphnia</taxon>
    </lineage>
</organism>
<dbReference type="Pfam" id="PF00386">
    <property type="entry name" value="C1q"/>
    <property type="match status" value="1"/>
</dbReference>
<keyword evidence="3" id="KW-0732">Signal</keyword>
<dbReference type="PROSITE" id="PS50871">
    <property type="entry name" value="C1Q"/>
    <property type="match status" value="1"/>
</dbReference>
<reference evidence="6 7" key="1">
    <citation type="journal article" date="2011" name="Science">
        <title>The ecoresponsive genome of Daphnia pulex.</title>
        <authorList>
            <person name="Colbourne J.K."/>
            <person name="Pfrender M.E."/>
            <person name="Gilbert D."/>
            <person name="Thomas W.K."/>
            <person name="Tucker A."/>
            <person name="Oakley T.H."/>
            <person name="Tokishita S."/>
            <person name="Aerts A."/>
            <person name="Arnold G.J."/>
            <person name="Basu M.K."/>
            <person name="Bauer D.J."/>
            <person name="Caceres C.E."/>
            <person name="Carmel L."/>
            <person name="Casola C."/>
            <person name="Choi J.H."/>
            <person name="Detter J.C."/>
            <person name="Dong Q."/>
            <person name="Dusheyko S."/>
            <person name="Eads B.D."/>
            <person name="Frohlich T."/>
            <person name="Geiler-Samerotte K.A."/>
            <person name="Gerlach D."/>
            <person name="Hatcher P."/>
            <person name="Jogdeo S."/>
            <person name="Krijgsveld J."/>
            <person name="Kriventseva E.V."/>
            <person name="Kultz D."/>
            <person name="Laforsch C."/>
            <person name="Lindquist E."/>
            <person name="Lopez J."/>
            <person name="Manak J.R."/>
            <person name="Muller J."/>
            <person name="Pangilinan J."/>
            <person name="Patwardhan R.P."/>
            <person name="Pitluck S."/>
            <person name="Pritham E.J."/>
            <person name="Rechtsteiner A."/>
            <person name="Rho M."/>
            <person name="Rogozin I.B."/>
            <person name="Sakarya O."/>
            <person name="Salamov A."/>
            <person name="Schaack S."/>
            <person name="Shapiro H."/>
            <person name="Shiga Y."/>
            <person name="Skalitzky C."/>
            <person name="Smith Z."/>
            <person name="Souvorov A."/>
            <person name="Sung W."/>
            <person name="Tang Z."/>
            <person name="Tsuchiya D."/>
            <person name="Tu H."/>
            <person name="Vos H."/>
            <person name="Wang M."/>
            <person name="Wolf Y.I."/>
            <person name="Yamagata H."/>
            <person name="Yamada T."/>
            <person name="Ye Y."/>
            <person name="Shaw J.R."/>
            <person name="Andrews J."/>
            <person name="Crease T.J."/>
            <person name="Tang H."/>
            <person name="Lucas S.M."/>
            <person name="Robertson H.M."/>
            <person name="Bork P."/>
            <person name="Koonin E.V."/>
            <person name="Zdobnov E.M."/>
            <person name="Grigoriev I.V."/>
            <person name="Lynch M."/>
            <person name="Boore J.L."/>
        </authorList>
    </citation>
    <scope>NUCLEOTIDE SEQUENCE [LARGE SCALE GENOMIC DNA]</scope>
</reference>